<sequence>MKTINPDLSFYGIGGDKMIQAGLNKVEHIKNMNVIGLFEVLKHYPRIKKIFNKTVRFINELKPNKVILIDYPGFNIRLAKKMKKLGIPVSYFILPQVWAWNSSRAKDLQQTCEQLISIIPFEKEWFSNQQIDVHFVGHPLTSILKQKFDSGFLHKRYEIGQDKKIIALLPGSRTSEVKKHWPVFLKTIKAFNASSNHKIQPILIQAPNIKIENIPEGLVVIDKNHYEALSCADAAIVCSGTATLETALLNCPMVVCYKLSSLTWFFAKKMSLVKHLSLVNLITEKEAVKELLQKNMTATNIVNEVNYLFSNEGKNAWAENYGLLLKKMKSETTNPYHNAAKHILQ</sequence>
<dbReference type="GO" id="GO:0016020">
    <property type="term" value="C:membrane"/>
    <property type="evidence" value="ECO:0007669"/>
    <property type="project" value="GOC"/>
</dbReference>
<dbReference type="SUPFAM" id="SSF53756">
    <property type="entry name" value="UDP-Glycosyltransferase/glycogen phosphorylase"/>
    <property type="match status" value="1"/>
</dbReference>
<evidence type="ECO:0000256" key="1">
    <source>
        <dbReference type="ARBA" id="ARBA00012687"/>
    </source>
</evidence>
<evidence type="ECO:0000256" key="6">
    <source>
        <dbReference type="ARBA" id="ARBA00023098"/>
    </source>
</evidence>
<dbReference type="GO" id="GO:0005543">
    <property type="term" value="F:phospholipid binding"/>
    <property type="evidence" value="ECO:0007669"/>
    <property type="project" value="TreeGrafter"/>
</dbReference>
<dbReference type="EC" id="2.4.1.182" evidence="1"/>
<keyword evidence="5" id="KW-0808">Transferase</keyword>
<dbReference type="NCBIfam" id="TIGR00215">
    <property type="entry name" value="lpxB"/>
    <property type="match status" value="1"/>
</dbReference>
<protein>
    <recommendedName>
        <fullName evidence="1">lipid-A-disaccharide synthase</fullName>
        <ecNumber evidence="1">2.4.1.182</ecNumber>
    </recommendedName>
</protein>
<name>A0A381N5U5_9ZZZZ</name>
<evidence type="ECO:0000256" key="4">
    <source>
        <dbReference type="ARBA" id="ARBA00022676"/>
    </source>
</evidence>
<evidence type="ECO:0000256" key="3">
    <source>
        <dbReference type="ARBA" id="ARBA00022556"/>
    </source>
</evidence>
<keyword evidence="6" id="KW-0443">Lipid metabolism</keyword>
<dbReference type="Pfam" id="PF02684">
    <property type="entry name" value="LpxB"/>
    <property type="match status" value="1"/>
</dbReference>
<reference evidence="8" key="1">
    <citation type="submission" date="2018-05" db="EMBL/GenBank/DDBJ databases">
        <authorList>
            <person name="Lanie J.A."/>
            <person name="Ng W.-L."/>
            <person name="Kazmierczak K.M."/>
            <person name="Andrzejewski T.M."/>
            <person name="Davidsen T.M."/>
            <person name="Wayne K.J."/>
            <person name="Tettelin H."/>
            <person name="Glass J.I."/>
            <person name="Rusch D."/>
            <person name="Podicherti R."/>
            <person name="Tsui H.-C.T."/>
            <person name="Winkler M.E."/>
        </authorList>
    </citation>
    <scope>NUCLEOTIDE SEQUENCE</scope>
</reference>
<dbReference type="GO" id="GO:0008915">
    <property type="term" value="F:lipid-A-disaccharide synthase activity"/>
    <property type="evidence" value="ECO:0007669"/>
    <property type="project" value="UniProtKB-EC"/>
</dbReference>
<organism evidence="8">
    <name type="scientific">marine metagenome</name>
    <dbReference type="NCBI Taxonomy" id="408172"/>
    <lineage>
        <taxon>unclassified sequences</taxon>
        <taxon>metagenomes</taxon>
        <taxon>ecological metagenomes</taxon>
    </lineage>
</organism>
<evidence type="ECO:0000256" key="5">
    <source>
        <dbReference type="ARBA" id="ARBA00022679"/>
    </source>
</evidence>
<evidence type="ECO:0000256" key="2">
    <source>
        <dbReference type="ARBA" id="ARBA00022516"/>
    </source>
</evidence>
<proteinExistence type="predicted"/>
<keyword evidence="4" id="KW-0328">Glycosyltransferase</keyword>
<keyword evidence="3" id="KW-0441">Lipid A biosynthesis</keyword>
<evidence type="ECO:0000313" key="8">
    <source>
        <dbReference type="EMBL" id="SUZ49018.1"/>
    </source>
</evidence>
<dbReference type="PANTHER" id="PTHR30372">
    <property type="entry name" value="LIPID-A-DISACCHARIDE SYNTHASE"/>
    <property type="match status" value="1"/>
</dbReference>
<gene>
    <name evidence="8" type="ORF">METZ01_LOCUS1872</name>
</gene>
<dbReference type="InterPro" id="IPR003835">
    <property type="entry name" value="Glyco_trans_19"/>
</dbReference>
<dbReference type="GO" id="GO:0009245">
    <property type="term" value="P:lipid A biosynthetic process"/>
    <property type="evidence" value="ECO:0007669"/>
    <property type="project" value="UniProtKB-KW"/>
</dbReference>
<accession>A0A381N5U5</accession>
<dbReference type="AlphaFoldDB" id="A0A381N5U5"/>
<dbReference type="EMBL" id="UINC01000099">
    <property type="protein sequence ID" value="SUZ49018.1"/>
    <property type="molecule type" value="Genomic_DNA"/>
</dbReference>
<evidence type="ECO:0000256" key="7">
    <source>
        <dbReference type="ARBA" id="ARBA00048975"/>
    </source>
</evidence>
<dbReference type="PANTHER" id="PTHR30372:SF4">
    <property type="entry name" value="LIPID-A-DISACCHARIDE SYNTHASE, MITOCHONDRIAL-RELATED"/>
    <property type="match status" value="1"/>
</dbReference>
<comment type="catalytic activity">
    <reaction evidence="7">
        <text>a lipid X + a UDP-2-N,3-O-bis[(3R)-3-hydroxyacyl]-alpha-D-glucosamine = a lipid A disaccharide + UDP + H(+)</text>
        <dbReference type="Rhea" id="RHEA:67828"/>
        <dbReference type="ChEBI" id="CHEBI:15378"/>
        <dbReference type="ChEBI" id="CHEBI:58223"/>
        <dbReference type="ChEBI" id="CHEBI:137748"/>
        <dbReference type="ChEBI" id="CHEBI:176338"/>
        <dbReference type="ChEBI" id="CHEBI:176343"/>
        <dbReference type="EC" id="2.4.1.182"/>
    </reaction>
</comment>
<keyword evidence="2" id="KW-0444">Lipid biosynthesis</keyword>